<gene>
    <name evidence="13" type="primary">spoVD_1</name>
    <name evidence="13" type="ORF">Hsar01_01654</name>
</gene>
<evidence type="ECO:0000259" key="11">
    <source>
        <dbReference type="Pfam" id="PF00905"/>
    </source>
</evidence>
<keyword evidence="7" id="KW-0378">Hydrolase</keyword>
<reference evidence="13 14" key="1">
    <citation type="submission" date="2024-02" db="EMBL/GenBank/DDBJ databases">
        <title>Haloferula sargassicola NBRC 104335.</title>
        <authorList>
            <person name="Ichikawa N."/>
            <person name="Katano-Makiyama Y."/>
            <person name="Hidaka K."/>
        </authorList>
    </citation>
    <scope>NUCLEOTIDE SEQUENCE [LARGE SCALE GENOMIC DNA]</scope>
    <source>
        <strain evidence="13 14">NBRC 104335</strain>
    </source>
</reference>
<keyword evidence="5" id="KW-0121">Carboxypeptidase</keyword>
<dbReference type="Gene3D" id="3.40.710.10">
    <property type="entry name" value="DD-peptidase/beta-lactamase superfamily"/>
    <property type="match status" value="1"/>
</dbReference>
<evidence type="ECO:0000256" key="5">
    <source>
        <dbReference type="ARBA" id="ARBA00022645"/>
    </source>
</evidence>
<evidence type="ECO:0000256" key="4">
    <source>
        <dbReference type="ARBA" id="ARBA00012865"/>
    </source>
</evidence>
<dbReference type="InterPro" id="IPR050515">
    <property type="entry name" value="Beta-lactam/transpept"/>
</dbReference>
<feature type="domain" description="Penicillin-binding protein transpeptidase" evidence="11">
    <location>
        <begin position="260"/>
        <end position="578"/>
    </location>
</feature>
<evidence type="ECO:0000256" key="2">
    <source>
        <dbReference type="ARBA" id="ARBA00004370"/>
    </source>
</evidence>
<keyword evidence="9" id="KW-0046">Antibiotic resistance</keyword>
<dbReference type="InterPro" id="IPR001460">
    <property type="entry name" value="PCN-bd_Tpept"/>
</dbReference>
<evidence type="ECO:0000256" key="3">
    <source>
        <dbReference type="ARBA" id="ARBA00007898"/>
    </source>
</evidence>
<evidence type="ECO:0000313" key="14">
    <source>
        <dbReference type="Proteomes" id="UP001476282"/>
    </source>
</evidence>
<evidence type="ECO:0000313" key="13">
    <source>
        <dbReference type="EMBL" id="GAA5482432.1"/>
    </source>
</evidence>
<proteinExistence type="inferred from homology"/>
<comment type="catalytic activity">
    <reaction evidence="1">
        <text>a beta-lactam + H2O = a substituted beta-amino acid</text>
        <dbReference type="Rhea" id="RHEA:20401"/>
        <dbReference type="ChEBI" id="CHEBI:15377"/>
        <dbReference type="ChEBI" id="CHEBI:35627"/>
        <dbReference type="ChEBI" id="CHEBI:140347"/>
        <dbReference type="EC" id="3.5.2.6"/>
    </reaction>
</comment>
<keyword evidence="14" id="KW-1185">Reference proteome</keyword>
<evidence type="ECO:0000256" key="7">
    <source>
        <dbReference type="ARBA" id="ARBA00022801"/>
    </source>
</evidence>
<dbReference type="SUPFAM" id="SSF56519">
    <property type="entry name" value="Penicillin binding protein dimerisation domain"/>
    <property type="match status" value="1"/>
</dbReference>
<dbReference type="InterPro" id="IPR005311">
    <property type="entry name" value="PBP_dimer"/>
</dbReference>
<dbReference type="SUPFAM" id="SSF56601">
    <property type="entry name" value="beta-lactamase/transpeptidase-like"/>
    <property type="match status" value="1"/>
</dbReference>
<sequence>MNAISKTLLPAAGLAVALGAVMADEKSGFAPSAVTRDDVTPCLFEVPAPRGLILDRAGRVLADTVVARQVLLAIPVDGGESAEHYIESVHDRLSQAPDSLRALLHMPSEPTLKKHFQFRRRLPLVISDPLEMADDSTVRKEATDAGFLLRPVYLRHYPGDRTAAHLIGHLGSDFIPEHGLLRQREPLWRTTVGKSGIEGAMDKALSGQPGLMSVAFDDACRPVSQDTIEAPQAGNAVVLTLDLAVQRSVESALRQAGRPGAAVILDSRTGDLLASASWPTFRPADFAWSVKPAVYQELSESPRAPLFDRALQGNYPPGSVFKPVTAAAAMESRVVSPSERIFCGPELEIAGRIFRNWSDRDEGLFTLSSALVRSCNTYFYELGLRTGDRPLLGWARRFGFGSAPTMVVGTGAGALPGSAPSAQAVANLSIGQGPIDASPLQVALMMGGWCRGFYLPSPRLLQQVQDGQGRLVETRDLRPAVRLGLSETTLNAVNSGLYGVVNHERGTGKAARHEYVPVYGKTGTAQWKNHGRDASVVWFAGFVPNSTPPISFAVVMEGEPGERIFGGSTAAPVASQFLHDVFRRDHEGCIRRGPTSGPVPLQDYTLIESLDVPAAIPLAEPVTLVR</sequence>
<dbReference type="InterPro" id="IPR012338">
    <property type="entry name" value="Beta-lactam/transpept-like"/>
</dbReference>
<organism evidence="13 14">
    <name type="scientific">Haloferula sargassicola</name>
    <dbReference type="NCBI Taxonomy" id="490096"/>
    <lineage>
        <taxon>Bacteria</taxon>
        <taxon>Pseudomonadati</taxon>
        <taxon>Verrucomicrobiota</taxon>
        <taxon>Verrucomicrobiia</taxon>
        <taxon>Verrucomicrobiales</taxon>
        <taxon>Verrucomicrobiaceae</taxon>
        <taxon>Haloferula</taxon>
    </lineage>
</organism>
<comment type="caution">
    <text evidence="13">The sequence shown here is derived from an EMBL/GenBank/DDBJ whole genome shotgun (WGS) entry which is preliminary data.</text>
</comment>
<dbReference type="PANTHER" id="PTHR30627:SF6">
    <property type="entry name" value="BETA-LACTAMASE YBXI-RELATED"/>
    <property type="match status" value="1"/>
</dbReference>
<dbReference type="Gene3D" id="3.90.1310.10">
    <property type="entry name" value="Penicillin-binding protein 2a (Domain 2)"/>
    <property type="match status" value="1"/>
</dbReference>
<dbReference type="RefSeq" id="WP_353566577.1">
    <property type="nucleotide sequence ID" value="NZ_BAABRI010000008.1"/>
</dbReference>
<evidence type="ECO:0000256" key="8">
    <source>
        <dbReference type="ARBA" id="ARBA00023136"/>
    </source>
</evidence>
<dbReference type="Pfam" id="PF00905">
    <property type="entry name" value="Transpeptidase"/>
    <property type="match status" value="1"/>
</dbReference>
<dbReference type="Pfam" id="PF03717">
    <property type="entry name" value="PBP_dimer"/>
    <property type="match status" value="1"/>
</dbReference>
<evidence type="ECO:0000256" key="10">
    <source>
        <dbReference type="SAM" id="SignalP"/>
    </source>
</evidence>
<feature type="chain" id="PRO_5045982675" description="beta-lactamase" evidence="10">
    <location>
        <begin position="24"/>
        <end position="626"/>
    </location>
</feature>
<dbReference type="Proteomes" id="UP001476282">
    <property type="component" value="Unassembled WGS sequence"/>
</dbReference>
<accession>A0ABP9UP13</accession>
<dbReference type="EC" id="3.5.2.6" evidence="4"/>
<dbReference type="InterPro" id="IPR036138">
    <property type="entry name" value="PBP_dimer_sf"/>
</dbReference>
<feature type="domain" description="Penicillin-binding protein dimerisation" evidence="12">
    <location>
        <begin position="46"/>
        <end position="224"/>
    </location>
</feature>
<dbReference type="EMBL" id="BAABRI010000008">
    <property type="protein sequence ID" value="GAA5482432.1"/>
    <property type="molecule type" value="Genomic_DNA"/>
</dbReference>
<keyword evidence="6 10" id="KW-0732">Signal</keyword>
<keyword evidence="8" id="KW-0472">Membrane</keyword>
<comment type="similarity">
    <text evidence="3">Belongs to the class-D beta-lactamase family.</text>
</comment>
<evidence type="ECO:0000256" key="1">
    <source>
        <dbReference type="ARBA" id="ARBA00001526"/>
    </source>
</evidence>
<evidence type="ECO:0000256" key="9">
    <source>
        <dbReference type="ARBA" id="ARBA00023251"/>
    </source>
</evidence>
<dbReference type="PANTHER" id="PTHR30627">
    <property type="entry name" value="PEPTIDOGLYCAN D,D-TRANSPEPTIDASE"/>
    <property type="match status" value="1"/>
</dbReference>
<comment type="subcellular location">
    <subcellularLocation>
        <location evidence="2">Membrane</location>
    </subcellularLocation>
</comment>
<evidence type="ECO:0000256" key="6">
    <source>
        <dbReference type="ARBA" id="ARBA00022729"/>
    </source>
</evidence>
<protein>
    <recommendedName>
        <fullName evidence="4">beta-lactamase</fullName>
        <ecNumber evidence="4">3.5.2.6</ecNumber>
    </recommendedName>
</protein>
<evidence type="ECO:0000259" key="12">
    <source>
        <dbReference type="Pfam" id="PF03717"/>
    </source>
</evidence>
<feature type="signal peptide" evidence="10">
    <location>
        <begin position="1"/>
        <end position="23"/>
    </location>
</feature>
<keyword evidence="5" id="KW-0645">Protease</keyword>
<name>A0ABP9UP13_9BACT</name>